<gene>
    <name evidence="2" type="ORF">IO99_03815</name>
</gene>
<feature type="transmembrane region" description="Helical" evidence="1">
    <location>
        <begin position="28"/>
        <end position="45"/>
    </location>
</feature>
<dbReference type="EMBL" id="JPMD01000006">
    <property type="protein sequence ID" value="KEZ87967.1"/>
    <property type="molecule type" value="Genomic_DNA"/>
</dbReference>
<evidence type="ECO:0000313" key="3">
    <source>
        <dbReference type="Proteomes" id="UP000028542"/>
    </source>
</evidence>
<dbReference type="AlphaFoldDB" id="A0A084JG83"/>
<evidence type="ECO:0000256" key="1">
    <source>
        <dbReference type="SAM" id="Phobius"/>
    </source>
</evidence>
<organism evidence="2 3">
    <name type="scientific">Clostridium sulfidigenes</name>
    <dbReference type="NCBI Taxonomy" id="318464"/>
    <lineage>
        <taxon>Bacteria</taxon>
        <taxon>Bacillati</taxon>
        <taxon>Bacillota</taxon>
        <taxon>Clostridia</taxon>
        <taxon>Eubacteriales</taxon>
        <taxon>Clostridiaceae</taxon>
        <taxon>Clostridium</taxon>
    </lineage>
</organism>
<sequence>MSKLKKRYKNKKRYKIKNEKTIKKNRRIFMISVIGLFLLITAILIKNDLFKETMEIKSGNLPIKDEEPFEVKLTDKITYLLSKNLNIGEDRISILNVSDIQKDKLVMFLYEDSGKNYEGLCQLSKVENSYNIIATSTKEVDKHAPFTVNVMEIKVSATENYKVLGGVINDENIKSININFTNNTMTNILIGEDRSFFYVIEENEIDILTIEVLDNSLKIFYKWYSKEKGI</sequence>
<dbReference type="Proteomes" id="UP000028542">
    <property type="component" value="Unassembled WGS sequence"/>
</dbReference>
<keyword evidence="1" id="KW-0472">Membrane</keyword>
<proteinExistence type="predicted"/>
<dbReference type="eggNOG" id="ENOG503023H">
    <property type="taxonomic scope" value="Bacteria"/>
</dbReference>
<keyword evidence="3" id="KW-1185">Reference proteome</keyword>
<keyword evidence="1" id="KW-1133">Transmembrane helix</keyword>
<accession>A0A084JG83</accession>
<reference evidence="2 3" key="1">
    <citation type="submission" date="2014-07" db="EMBL/GenBank/DDBJ databases">
        <title>Draft genome of Clostridium sulfidigenes 113A isolated from sediments associated with methane hydrate from Krishna Godavari basin.</title>
        <authorList>
            <person name="Honkalas V.S."/>
            <person name="Dabir A.P."/>
            <person name="Arora P."/>
            <person name="Dhakephalkar P.K."/>
        </authorList>
    </citation>
    <scope>NUCLEOTIDE SEQUENCE [LARGE SCALE GENOMIC DNA]</scope>
    <source>
        <strain evidence="2 3">113A</strain>
    </source>
</reference>
<name>A0A084JG83_9CLOT</name>
<evidence type="ECO:0000313" key="2">
    <source>
        <dbReference type="EMBL" id="KEZ87967.1"/>
    </source>
</evidence>
<dbReference type="RefSeq" id="WP_156964282.1">
    <property type="nucleotide sequence ID" value="NZ_JPMD01000006.1"/>
</dbReference>
<comment type="caution">
    <text evidence="2">The sequence shown here is derived from an EMBL/GenBank/DDBJ whole genome shotgun (WGS) entry which is preliminary data.</text>
</comment>
<keyword evidence="1" id="KW-0812">Transmembrane</keyword>
<protein>
    <submittedName>
        <fullName evidence="2">Uncharacterized protein</fullName>
    </submittedName>
</protein>